<dbReference type="Proteomes" id="UP000027195">
    <property type="component" value="Unassembled WGS sequence"/>
</dbReference>
<reference evidence="2" key="1">
    <citation type="journal article" date="2014" name="Proc. Natl. Acad. Sci. U.S.A.">
        <title>Extensive sampling of basidiomycete genomes demonstrates inadequacy of the white-rot/brown-rot paradigm for wood decay fungi.</title>
        <authorList>
            <person name="Riley R."/>
            <person name="Salamov A.A."/>
            <person name="Brown D.W."/>
            <person name="Nagy L.G."/>
            <person name="Floudas D."/>
            <person name="Held B.W."/>
            <person name="Levasseur A."/>
            <person name="Lombard V."/>
            <person name="Morin E."/>
            <person name="Otillar R."/>
            <person name="Lindquist E.A."/>
            <person name="Sun H."/>
            <person name="LaButti K.M."/>
            <person name="Schmutz J."/>
            <person name="Jabbour D."/>
            <person name="Luo H."/>
            <person name="Baker S.E."/>
            <person name="Pisabarro A.G."/>
            <person name="Walton J.D."/>
            <person name="Blanchette R.A."/>
            <person name="Henrissat B."/>
            <person name="Martin F."/>
            <person name="Cullen D."/>
            <person name="Hibbett D.S."/>
            <person name="Grigoriev I.V."/>
        </authorList>
    </citation>
    <scope>NUCLEOTIDE SEQUENCE [LARGE SCALE GENOMIC DNA]</scope>
    <source>
        <strain evidence="2">FD-172 SS1</strain>
    </source>
</reference>
<accession>A0A067LYB4</accession>
<evidence type="ECO:0000313" key="1">
    <source>
        <dbReference type="EMBL" id="KDQ08378.1"/>
    </source>
</evidence>
<name>A0A067LYB4_BOTB1</name>
<proteinExistence type="predicted"/>
<dbReference type="HOGENOM" id="CLU_2483075_0_0_1"/>
<evidence type="ECO:0000313" key="2">
    <source>
        <dbReference type="Proteomes" id="UP000027195"/>
    </source>
</evidence>
<dbReference type="EMBL" id="KL198091">
    <property type="protein sequence ID" value="KDQ08378.1"/>
    <property type="molecule type" value="Genomic_DNA"/>
</dbReference>
<sequence>MWSYLSARYKTKASLARLGSPHVYYASSLSDVVVQSISAATTTCYYSQGKRALSRGQRHLFLLFVLPAALQRQQRTRVGIVLSGTST</sequence>
<gene>
    <name evidence="1" type="ORF">BOTBODRAFT_37957</name>
</gene>
<dbReference type="InParanoid" id="A0A067LYB4"/>
<organism evidence="1 2">
    <name type="scientific">Botryobasidium botryosum (strain FD-172 SS1)</name>
    <dbReference type="NCBI Taxonomy" id="930990"/>
    <lineage>
        <taxon>Eukaryota</taxon>
        <taxon>Fungi</taxon>
        <taxon>Dikarya</taxon>
        <taxon>Basidiomycota</taxon>
        <taxon>Agaricomycotina</taxon>
        <taxon>Agaricomycetes</taxon>
        <taxon>Cantharellales</taxon>
        <taxon>Botryobasidiaceae</taxon>
        <taxon>Botryobasidium</taxon>
    </lineage>
</organism>
<dbReference type="AlphaFoldDB" id="A0A067LYB4"/>
<keyword evidence="2" id="KW-1185">Reference proteome</keyword>
<protein>
    <submittedName>
        <fullName evidence="1">Uncharacterized protein</fullName>
    </submittedName>
</protein>